<keyword evidence="2 3" id="KW-0040">ANK repeat</keyword>
<feature type="non-terminal residue" evidence="4">
    <location>
        <position position="1"/>
    </location>
</feature>
<reference evidence="4" key="1">
    <citation type="journal article" date="2020" name="Stud. Mycol.">
        <title>101 Dothideomycetes genomes: a test case for predicting lifestyles and emergence of pathogens.</title>
        <authorList>
            <person name="Haridas S."/>
            <person name="Albert R."/>
            <person name="Binder M."/>
            <person name="Bloem J."/>
            <person name="Labutti K."/>
            <person name="Salamov A."/>
            <person name="Andreopoulos B."/>
            <person name="Baker S."/>
            <person name="Barry K."/>
            <person name="Bills G."/>
            <person name="Bluhm B."/>
            <person name="Cannon C."/>
            <person name="Castanera R."/>
            <person name="Culley D."/>
            <person name="Daum C."/>
            <person name="Ezra D."/>
            <person name="Gonzalez J."/>
            <person name="Henrissat B."/>
            <person name="Kuo A."/>
            <person name="Liang C."/>
            <person name="Lipzen A."/>
            <person name="Lutzoni F."/>
            <person name="Magnuson J."/>
            <person name="Mondo S."/>
            <person name="Nolan M."/>
            <person name="Ohm R."/>
            <person name="Pangilinan J."/>
            <person name="Park H.-J."/>
            <person name="Ramirez L."/>
            <person name="Alfaro M."/>
            <person name="Sun H."/>
            <person name="Tritt A."/>
            <person name="Yoshinaga Y."/>
            <person name="Zwiers L.-H."/>
            <person name="Turgeon B."/>
            <person name="Goodwin S."/>
            <person name="Spatafora J."/>
            <person name="Crous P."/>
            <person name="Grigoriev I."/>
        </authorList>
    </citation>
    <scope>NUCLEOTIDE SEQUENCE</scope>
    <source>
        <strain evidence="4">CBS 207.26</strain>
    </source>
</reference>
<dbReference type="PANTHER" id="PTHR24198">
    <property type="entry name" value="ANKYRIN REPEAT AND PROTEIN KINASE DOMAIN-CONTAINING PROTEIN"/>
    <property type="match status" value="1"/>
</dbReference>
<proteinExistence type="predicted"/>
<keyword evidence="1" id="KW-0677">Repeat</keyword>
<dbReference type="SUPFAM" id="SSF48403">
    <property type="entry name" value="Ankyrin repeat"/>
    <property type="match status" value="1"/>
</dbReference>
<evidence type="ECO:0000313" key="5">
    <source>
        <dbReference type="EMBL" id="KAF2193339.1"/>
    </source>
</evidence>
<dbReference type="EMBL" id="ML994613">
    <property type="protein sequence ID" value="KAF2193339.1"/>
    <property type="molecule type" value="Genomic_DNA"/>
</dbReference>
<dbReference type="SMART" id="SM00248">
    <property type="entry name" value="ANK"/>
    <property type="match status" value="3"/>
</dbReference>
<accession>A0A6A6D4P7</accession>
<dbReference type="EMBL" id="ML995039">
    <property type="protein sequence ID" value="KAF2174401.1"/>
    <property type="molecule type" value="Genomic_DNA"/>
</dbReference>
<keyword evidence="6" id="KW-1185">Reference proteome</keyword>
<name>A0A6A6D4P7_9PEZI</name>
<evidence type="ECO:0000313" key="4">
    <source>
        <dbReference type="EMBL" id="KAF2174401.1"/>
    </source>
</evidence>
<dbReference type="Pfam" id="PF12796">
    <property type="entry name" value="Ank_2"/>
    <property type="match status" value="2"/>
</dbReference>
<dbReference type="InterPro" id="IPR002110">
    <property type="entry name" value="Ankyrin_rpt"/>
</dbReference>
<evidence type="ECO:0000256" key="2">
    <source>
        <dbReference type="ARBA" id="ARBA00023043"/>
    </source>
</evidence>
<dbReference type="InterPro" id="IPR036770">
    <property type="entry name" value="Ankyrin_rpt-contain_sf"/>
</dbReference>
<protein>
    <submittedName>
        <fullName evidence="4">Ankyrin</fullName>
    </submittedName>
</protein>
<evidence type="ECO:0000256" key="3">
    <source>
        <dbReference type="PROSITE-ProRule" id="PRU00023"/>
    </source>
</evidence>
<gene>
    <name evidence="5" type="ORF">K469DRAFT_788760</name>
    <name evidence="4" type="ORF">K469DRAFT_792147</name>
</gene>
<dbReference type="OrthoDB" id="20872at2759"/>
<dbReference type="Gene3D" id="1.25.40.20">
    <property type="entry name" value="Ankyrin repeat-containing domain"/>
    <property type="match status" value="2"/>
</dbReference>
<dbReference type="AlphaFoldDB" id="A0A6A6D4P7"/>
<dbReference type="PANTHER" id="PTHR24198:SF165">
    <property type="entry name" value="ANKYRIN REPEAT-CONTAINING PROTEIN-RELATED"/>
    <property type="match status" value="1"/>
</dbReference>
<evidence type="ECO:0000313" key="6">
    <source>
        <dbReference type="Proteomes" id="UP000800200"/>
    </source>
</evidence>
<evidence type="ECO:0000256" key="1">
    <source>
        <dbReference type="ARBA" id="ARBA00022737"/>
    </source>
</evidence>
<dbReference type="Proteomes" id="UP000800200">
    <property type="component" value="Unassembled WGS sequence"/>
</dbReference>
<sequence>GSKRYRAWYAIYASNAYGFPVSTSSFTTASYLGFEAVVKLLLETGKVDVDSKDAEGRTPLWLAAREGHKAVVKLPPETGKVDPDSKDAGGWTPLSWAAEEGHEGMVKLLLETGKVDVDSEYKNYGRTPLLCGLQRTSARRWLSYCTRRRNTPNRKKSNMYPIYTFLD</sequence>
<dbReference type="PROSITE" id="PS50297">
    <property type="entry name" value="ANK_REP_REGION"/>
    <property type="match status" value="1"/>
</dbReference>
<organism evidence="4 6">
    <name type="scientific">Zopfia rhizophila CBS 207.26</name>
    <dbReference type="NCBI Taxonomy" id="1314779"/>
    <lineage>
        <taxon>Eukaryota</taxon>
        <taxon>Fungi</taxon>
        <taxon>Dikarya</taxon>
        <taxon>Ascomycota</taxon>
        <taxon>Pezizomycotina</taxon>
        <taxon>Dothideomycetes</taxon>
        <taxon>Dothideomycetes incertae sedis</taxon>
        <taxon>Zopfiaceae</taxon>
        <taxon>Zopfia</taxon>
    </lineage>
</organism>
<feature type="repeat" description="ANK" evidence="3">
    <location>
        <begin position="89"/>
        <end position="113"/>
    </location>
</feature>
<dbReference type="PROSITE" id="PS50088">
    <property type="entry name" value="ANK_REPEAT"/>
    <property type="match status" value="1"/>
</dbReference>